<dbReference type="PANTHER" id="PTHR32243:SF18">
    <property type="entry name" value="INNER MEMBRANE ABC TRANSPORTER PERMEASE PROTEIN YCJP"/>
    <property type="match status" value="1"/>
</dbReference>
<organism evidence="9 10">
    <name type="scientific">Candidatus Mediterraneibacter caccavium</name>
    <dbReference type="NCBI Taxonomy" id="2838661"/>
    <lineage>
        <taxon>Bacteria</taxon>
        <taxon>Bacillati</taxon>
        <taxon>Bacillota</taxon>
        <taxon>Clostridia</taxon>
        <taxon>Lachnospirales</taxon>
        <taxon>Lachnospiraceae</taxon>
        <taxon>Mediterraneibacter</taxon>
    </lineage>
</organism>
<dbReference type="InterPro" id="IPR035906">
    <property type="entry name" value="MetI-like_sf"/>
</dbReference>
<comment type="subcellular location">
    <subcellularLocation>
        <location evidence="1 7">Cell membrane</location>
        <topology evidence="1 7">Multi-pass membrane protein</topology>
    </subcellularLocation>
</comment>
<keyword evidence="2 7" id="KW-0813">Transport</keyword>
<keyword evidence="5 7" id="KW-1133">Transmembrane helix</keyword>
<evidence type="ECO:0000313" key="10">
    <source>
        <dbReference type="Proteomes" id="UP000824243"/>
    </source>
</evidence>
<reference evidence="9" key="1">
    <citation type="journal article" date="2021" name="PeerJ">
        <title>Extensive microbial diversity within the chicken gut microbiome revealed by metagenomics and culture.</title>
        <authorList>
            <person name="Gilroy R."/>
            <person name="Ravi A."/>
            <person name="Getino M."/>
            <person name="Pursley I."/>
            <person name="Horton D.L."/>
            <person name="Alikhan N.F."/>
            <person name="Baker D."/>
            <person name="Gharbi K."/>
            <person name="Hall N."/>
            <person name="Watson M."/>
            <person name="Adriaenssens E.M."/>
            <person name="Foster-Nyarko E."/>
            <person name="Jarju S."/>
            <person name="Secka A."/>
            <person name="Antonio M."/>
            <person name="Oren A."/>
            <person name="Chaudhuri R.R."/>
            <person name="La Ragione R."/>
            <person name="Hildebrand F."/>
            <person name="Pallen M.J."/>
        </authorList>
    </citation>
    <scope>NUCLEOTIDE SEQUENCE</scope>
    <source>
        <strain evidence="9">ChiSjej5B23-15282</strain>
    </source>
</reference>
<dbReference type="Proteomes" id="UP000824243">
    <property type="component" value="Unassembled WGS sequence"/>
</dbReference>
<dbReference type="Gene3D" id="1.10.3720.10">
    <property type="entry name" value="MetI-like"/>
    <property type="match status" value="1"/>
</dbReference>
<evidence type="ECO:0000256" key="2">
    <source>
        <dbReference type="ARBA" id="ARBA00022448"/>
    </source>
</evidence>
<sequence length="277" mass="30562">MKNKKRDIIFLRWLPLLLICTYVVFPIYWAVNTAFKEESEILGKTVTYLPENGTVANFIDAWTNVGFDKYFFNSLKVSGISVIFIVIISIMAGYALSRYKFKFKMAFMGLLLAVQFIPAAVLLVPLFNIFNGLGLVGSHIALVLVNVTFQTPFCCVMMRGFVEGVPYALEEAAMIDGCSRIRGVFKVVIPMLVPGIVTVGAFALIGCWNEFLFAMMFLNDPAKYTVPIGLKMMQGEYGIHYGAMAAGAIIAMAIPVLLFAYIQKYLVTGLSSGAVKG</sequence>
<accession>A0A9D1VZI9</accession>
<evidence type="ECO:0000256" key="5">
    <source>
        <dbReference type="ARBA" id="ARBA00022989"/>
    </source>
</evidence>
<gene>
    <name evidence="9" type="ORF">H9981_11640</name>
</gene>
<keyword evidence="4 7" id="KW-0812">Transmembrane</keyword>
<keyword evidence="6 7" id="KW-0472">Membrane</keyword>
<evidence type="ECO:0000259" key="8">
    <source>
        <dbReference type="PROSITE" id="PS50928"/>
    </source>
</evidence>
<evidence type="ECO:0000313" key="9">
    <source>
        <dbReference type="EMBL" id="HIX49639.1"/>
    </source>
</evidence>
<evidence type="ECO:0000256" key="1">
    <source>
        <dbReference type="ARBA" id="ARBA00004651"/>
    </source>
</evidence>
<dbReference type="CDD" id="cd06261">
    <property type="entry name" value="TM_PBP2"/>
    <property type="match status" value="1"/>
</dbReference>
<proteinExistence type="inferred from homology"/>
<feature type="transmembrane region" description="Helical" evidence="7">
    <location>
        <begin position="103"/>
        <end position="123"/>
    </location>
</feature>
<feature type="domain" description="ABC transmembrane type-1" evidence="8">
    <location>
        <begin position="71"/>
        <end position="262"/>
    </location>
</feature>
<evidence type="ECO:0000256" key="7">
    <source>
        <dbReference type="RuleBase" id="RU363032"/>
    </source>
</evidence>
<dbReference type="PANTHER" id="PTHR32243">
    <property type="entry name" value="MALTOSE TRANSPORT SYSTEM PERMEASE-RELATED"/>
    <property type="match status" value="1"/>
</dbReference>
<reference evidence="9" key="2">
    <citation type="submission" date="2021-04" db="EMBL/GenBank/DDBJ databases">
        <authorList>
            <person name="Gilroy R."/>
        </authorList>
    </citation>
    <scope>NUCLEOTIDE SEQUENCE</scope>
    <source>
        <strain evidence="9">ChiSjej5B23-15282</strain>
    </source>
</reference>
<feature type="transmembrane region" description="Helical" evidence="7">
    <location>
        <begin position="192"/>
        <end position="218"/>
    </location>
</feature>
<comment type="similarity">
    <text evidence="7">Belongs to the binding-protein-dependent transport system permease family.</text>
</comment>
<dbReference type="GO" id="GO:0055085">
    <property type="term" value="P:transmembrane transport"/>
    <property type="evidence" value="ECO:0007669"/>
    <property type="project" value="InterPro"/>
</dbReference>
<feature type="transmembrane region" description="Helical" evidence="7">
    <location>
        <begin position="12"/>
        <end position="31"/>
    </location>
</feature>
<dbReference type="SUPFAM" id="SSF161098">
    <property type="entry name" value="MetI-like"/>
    <property type="match status" value="1"/>
</dbReference>
<name>A0A9D1VZI9_9FIRM</name>
<dbReference type="EMBL" id="DXFA01000189">
    <property type="protein sequence ID" value="HIX49639.1"/>
    <property type="molecule type" value="Genomic_DNA"/>
</dbReference>
<evidence type="ECO:0000256" key="4">
    <source>
        <dbReference type="ARBA" id="ARBA00022692"/>
    </source>
</evidence>
<keyword evidence="3" id="KW-1003">Cell membrane</keyword>
<dbReference type="InterPro" id="IPR050901">
    <property type="entry name" value="BP-dep_ABC_trans_perm"/>
</dbReference>
<evidence type="ECO:0000256" key="3">
    <source>
        <dbReference type="ARBA" id="ARBA00022475"/>
    </source>
</evidence>
<comment type="caution">
    <text evidence="9">The sequence shown here is derived from an EMBL/GenBank/DDBJ whole genome shotgun (WGS) entry which is preliminary data.</text>
</comment>
<dbReference type="PROSITE" id="PS50928">
    <property type="entry name" value="ABC_TM1"/>
    <property type="match status" value="1"/>
</dbReference>
<feature type="transmembrane region" description="Helical" evidence="7">
    <location>
        <begin position="77"/>
        <end position="96"/>
    </location>
</feature>
<feature type="transmembrane region" description="Helical" evidence="7">
    <location>
        <begin position="238"/>
        <end position="262"/>
    </location>
</feature>
<dbReference type="GO" id="GO:0005886">
    <property type="term" value="C:plasma membrane"/>
    <property type="evidence" value="ECO:0007669"/>
    <property type="project" value="UniProtKB-SubCell"/>
</dbReference>
<evidence type="ECO:0000256" key="6">
    <source>
        <dbReference type="ARBA" id="ARBA00023136"/>
    </source>
</evidence>
<dbReference type="AlphaFoldDB" id="A0A9D1VZI9"/>
<dbReference type="InterPro" id="IPR000515">
    <property type="entry name" value="MetI-like"/>
</dbReference>
<dbReference type="Pfam" id="PF00528">
    <property type="entry name" value="BPD_transp_1"/>
    <property type="match status" value="1"/>
</dbReference>
<protein>
    <submittedName>
        <fullName evidence="9">Carbohydrate ABC transporter permease</fullName>
    </submittedName>
</protein>